<accession>A0ABW1QCN0</accession>
<keyword evidence="1" id="KW-0472">Membrane</keyword>
<proteinExistence type="predicted"/>
<keyword evidence="1" id="KW-1133">Transmembrane helix</keyword>
<sequence length="86" mass="9650">MIQFLGLVSIGLMTVTLLLLLFSTTPWVLVTLALAIIISMITLALTSDYQLDHLSEPARDPSLDLTLDYIQARIDLDNAAWRARHR</sequence>
<feature type="transmembrane region" description="Helical" evidence="1">
    <location>
        <begin position="28"/>
        <end position="46"/>
    </location>
</feature>
<dbReference type="RefSeq" id="WP_377001079.1">
    <property type="nucleotide sequence ID" value="NZ_JBHSQE010000004.1"/>
</dbReference>
<reference evidence="3" key="1">
    <citation type="journal article" date="2019" name="Int. J. Syst. Evol. Microbiol.">
        <title>The Global Catalogue of Microorganisms (GCM) 10K type strain sequencing project: providing services to taxonomists for standard genome sequencing and annotation.</title>
        <authorList>
            <consortium name="The Broad Institute Genomics Platform"/>
            <consortium name="The Broad Institute Genome Sequencing Center for Infectious Disease"/>
            <person name="Wu L."/>
            <person name="Ma J."/>
        </authorList>
    </citation>
    <scope>NUCLEOTIDE SEQUENCE [LARGE SCALE GENOMIC DNA]</scope>
    <source>
        <strain evidence="3">CCUG 51943</strain>
    </source>
</reference>
<evidence type="ECO:0000313" key="2">
    <source>
        <dbReference type="EMBL" id="MFC6146562.1"/>
    </source>
</evidence>
<protein>
    <submittedName>
        <fullName evidence="2">Uncharacterized protein</fullName>
    </submittedName>
</protein>
<organism evidence="2 3">
    <name type="scientific">Corynebacterium nasicanis</name>
    <dbReference type="NCBI Taxonomy" id="1448267"/>
    <lineage>
        <taxon>Bacteria</taxon>
        <taxon>Bacillati</taxon>
        <taxon>Actinomycetota</taxon>
        <taxon>Actinomycetes</taxon>
        <taxon>Mycobacteriales</taxon>
        <taxon>Corynebacteriaceae</taxon>
        <taxon>Corynebacterium</taxon>
    </lineage>
</organism>
<evidence type="ECO:0000256" key="1">
    <source>
        <dbReference type="SAM" id="Phobius"/>
    </source>
</evidence>
<name>A0ABW1QCN0_9CORY</name>
<dbReference type="EMBL" id="JBHSQE010000004">
    <property type="protein sequence ID" value="MFC6146562.1"/>
    <property type="molecule type" value="Genomic_DNA"/>
</dbReference>
<feature type="transmembrane region" description="Helical" evidence="1">
    <location>
        <begin position="5"/>
        <end position="22"/>
    </location>
</feature>
<evidence type="ECO:0000313" key="3">
    <source>
        <dbReference type="Proteomes" id="UP001596244"/>
    </source>
</evidence>
<keyword evidence="3" id="KW-1185">Reference proteome</keyword>
<comment type="caution">
    <text evidence="2">The sequence shown here is derived from an EMBL/GenBank/DDBJ whole genome shotgun (WGS) entry which is preliminary data.</text>
</comment>
<keyword evidence="1" id="KW-0812">Transmembrane</keyword>
<dbReference type="Proteomes" id="UP001596244">
    <property type="component" value="Unassembled WGS sequence"/>
</dbReference>
<gene>
    <name evidence="2" type="ORF">ACFPUZ_07070</name>
</gene>